<dbReference type="PROSITE" id="PS50011">
    <property type="entry name" value="PROTEIN_KINASE_DOM"/>
    <property type="match status" value="1"/>
</dbReference>
<keyword evidence="4" id="KW-0600">Photoreceptor protein</keyword>
<feature type="coiled-coil region" evidence="15">
    <location>
        <begin position="12"/>
        <end position="39"/>
    </location>
</feature>
<dbReference type="SMART" id="SM00220">
    <property type="entry name" value="S_TKc"/>
    <property type="match status" value="1"/>
</dbReference>
<evidence type="ECO:0000256" key="9">
    <source>
        <dbReference type="ARBA" id="ARBA00022840"/>
    </source>
</evidence>
<evidence type="ECO:0000256" key="3">
    <source>
        <dbReference type="ARBA" id="ARBA00022527"/>
    </source>
</evidence>
<dbReference type="PROSITE" id="PS00108">
    <property type="entry name" value="PROTEIN_KINASE_ST"/>
    <property type="match status" value="1"/>
</dbReference>
<evidence type="ECO:0000256" key="2">
    <source>
        <dbReference type="ARBA" id="ARBA00012513"/>
    </source>
</evidence>
<feature type="region of interest" description="Disordered" evidence="16">
    <location>
        <begin position="257"/>
        <end position="304"/>
    </location>
</feature>
<keyword evidence="12" id="KW-0675">Receptor</keyword>
<dbReference type="Pfam" id="PF00989">
    <property type="entry name" value="PAS"/>
    <property type="match status" value="1"/>
</dbReference>
<dbReference type="GO" id="GO:0006355">
    <property type="term" value="P:regulation of DNA-templated transcription"/>
    <property type="evidence" value="ECO:0007669"/>
    <property type="project" value="InterPro"/>
</dbReference>
<evidence type="ECO:0000259" key="17">
    <source>
        <dbReference type="PROSITE" id="PS50011"/>
    </source>
</evidence>
<dbReference type="SUPFAM" id="SSF56112">
    <property type="entry name" value="Protein kinase-like (PK-like)"/>
    <property type="match status" value="1"/>
</dbReference>
<feature type="region of interest" description="Disordered" evidence="16">
    <location>
        <begin position="765"/>
        <end position="787"/>
    </location>
</feature>
<dbReference type="Proteomes" id="UP001289374">
    <property type="component" value="Unassembled WGS sequence"/>
</dbReference>
<keyword evidence="20" id="KW-1185">Reference proteome</keyword>
<evidence type="ECO:0000313" key="19">
    <source>
        <dbReference type="EMBL" id="KAK4389333.1"/>
    </source>
</evidence>
<evidence type="ECO:0000256" key="16">
    <source>
        <dbReference type="SAM" id="MobiDB-lite"/>
    </source>
</evidence>
<evidence type="ECO:0000256" key="14">
    <source>
        <dbReference type="ARBA" id="ARBA00048679"/>
    </source>
</evidence>
<evidence type="ECO:0000256" key="11">
    <source>
        <dbReference type="ARBA" id="ARBA00023136"/>
    </source>
</evidence>
<feature type="region of interest" description="Disordered" evidence="16">
    <location>
        <begin position="394"/>
        <end position="467"/>
    </location>
</feature>
<dbReference type="InterPro" id="IPR008271">
    <property type="entry name" value="Ser/Thr_kinase_AS"/>
</dbReference>
<dbReference type="GO" id="GO:0005524">
    <property type="term" value="F:ATP binding"/>
    <property type="evidence" value="ECO:0007669"/>
    <property type="project" value="UniProtKB-KW"/>
</dbReference>
<evidence type="ECO:0000256" key="15">
    <source>
        <dbReference type="SAM" id="Coils"/>
    </source>
</evidence>
<keyword evidence="7" id="KW-0547">Nucleotide-binding</keyword>
<comment type="catalytic activity">
    <reaction evidence="14">
        <text>L-seryl-[protein] + ATP = O-phospho-L-seryl-[protein] + ADP + H(+)</text>
        <dbReference type="Rhea" id="RHEA:17989"/>
        <dbReference type="Rhea" id="RHEA-COMP:9863"/>
        <dbReference type="Rhea" id="RHEA-COMP:11604"/>
        <dbReference type="ChEBI" id="CHEBI:15378"/>
        <dbReference type="ChEBI" id="CHEBI:29999"/>
        <dbReference type="ChEBI" id="CHEBI:30616"/>
        <dbReference type="ChEBI" id="CHEBI:83421"/>
        <dbReference type="ChEBI" id="CHEBI:456216"/>
        <dbReference type="EC" id="2.7.11.1"/>
    </reaction>
</comment>
<keyword evidence="5" id="KW-0716">Sensory transduction</keyword>
<dbReference type="CDD" id="cd13999">
    <property type="entry name" value="STKc_MAP3K-like"/>
    <property type="match status" value="1"/>
</dbReference>
<keyword evidence="15" id="KW-0175">Coiled coil</keyword>
<feature type="compositionally biased region" description="Low complexity" evidence="16">
    <location>
        <begin position="447"/>
        <end position="462"/>
    </location>
</feature>
<evidence type="ECO:0000256" key="7">
    <source>
        <dbReference type="ARBA" id="ARBA00022741"/>
    </source>
</evidence>
<comment type="subcellular location">
    <subcellularLocation>
        <location evidence="1">Membrane</location>
    </subcellularLocation>
</comment>
<dbReference type="PANTHER" id="PTHR44329:SF47">
    <property type="entry name" value="SERINE_THREONINE-PROTEIN KINASE ROCO5-RELATED"/>
    <property type="match status" value="1"/>
</dbReference>
<evidence type="ECO:0000313" key="20">
    <source>
        <dbReference type="Proteomes" id="UP001289374"/>
    </source>
</evidence>
<dbReference type="PROSITE" id="PS50112">
    <property type="entry name" value="PAS"/>
    <property type="match status" value="1"/>
</dbReference>
<keyword evidence="10" id="KW-0157">Chromophore</keyword>
<dbReference type="PANTHER" id="PTHR44329">
    <property type="entry name" value="SERINE/THREONINE-PROTEIN KINASE TNNI3K-RELATED"/>
    <property type="match status" value="1"/>
</dbReference>
<dbReference type="Gene3D" id="1.10.510.10">
    <property type="entry name" value="Transferase(Phosphotransferase) domain 1"/>
    <property type="match status" value="1"/>
</dbReference>
<feature type="domain" description="Protein kinase" evidence="17">
    <location>
        <begin position="480"/>
        <end position="754"/>
    </location>
</feature>
<reference evidence="19" key="2">
    <citation type="journal article" date="2024" name="Plant">
        <title>Genomic evolution and insights into agronomic trait innovations of Sesamum species.</title>
        <authorList>
            <person name="Miao H."/>
            <person name="Wang L."/>
            <person name="Qu L."/>
            <person name="Liu H."/>
            <person name="Sun Y."/>
            <person name="Le M."/>
            <person name="Wang Q."/>
            <person name="Wei S."/>
            <person name="Zheng Y."/>
            <person name="Lin W."/>
            <person name="Duan Y."/>
            <person name="Cao H."/>
            <person name="Xiong S."/>
            <person name="Wang X."/>
            <person name="Wei L."/>
            <person name="Li C."/>
            <person name="Ma Q."/>
            <person name="Ju M."/>
            <person name="Zhao R."/>
            <person name="Li G."/>
            <person name="Mu C."/>
            <person name="Tian Q."/>
            <person name="Mei H."/>
            <person name="Zhang T."/>
            <person name="Gao T."/>
            <person name="Zhang H."/>
        </authorList>
    </citation>
    <scope>NUCLEOTIDE SEQUENCE</scope>
    <source>
        <strain evidence="19">K16</strain>
    </source>
</reference>
<keyword evidence="8 19" id="KW-0418">Kinase</keyword>
<dbReference type="Gene3D" id="3.30.450.20">
    <property type="entry name" value="PAS domain"/>
    <property type="match status" value="1"/>
</dbReference>
<dbReference type="SUPFAM" id="SSF55785">
    <property type="entry name" value="PYP-like sensor domain (PAS domain)"/>
    <property type="match status" value="1"/>
</dbReference>
<keyword evidence="6" id="KW-0808">Transferase</keyword>
<evidence type="ECO:0000256" key="4">
    <source>
        <dbReference type="ARBA" id="ARBA00022543"/>
    </source>
</evidence>
<dbReference type="CDD" id="cd00130">
    <property type="entry name" value="PAS"/>
    <property type="match status" value="1"/>
</dbReference>
<feature type="compositionally biased region" description="Basic and acidic residues" evidence="16">
    <location>
        <begin position="295"/>
        <end position="304"/>
    </location>
</feature>
<evidence type="ECO:0000256" key="6">
    <source>
        <dbReference type="ARBA" id="ARBA00022679"/>
    </source>
</evidence>
<accession>A0AAE1W9P7</accession>
<dbReference type="InterPro" id="IPR013767">
    <property type="entry name" value="PAS_fold"/>
</dbReference>
<comment type="catalytic activity">
    <reaction evidence="13">
        <text>L-threonyl-[protein] + ATP = O-phospho-L-threonyl-[protein] + ADP + H(+)</text>
        <dbReference type="Rhea" id="RHEA:46608"/>
        <dbReference type="Rhea" id="RHEA-COMP:11060"/>
        <dbReference type="Rhea" id="RHEA-COMP:11605"/>
        <dbReference type="ChEBI" id="CHEBI:15378"/>
        <dbReference type="ChEBI" id="CHEBI:30013"/>
        <dbReference type="ChEBI" id="CHEBI:30616"/>
        <dbReference type="ChEBI" id="CHEBI:61977"/>
        <dbReference type="ChEBI" id="CHEBI:456216"/>
        <dbReference type="EC" id="2.7.11.1"/>
    </reaction>
</comment>
<evidence type="ECO:0000256" key="12">
    <source>
        <dbReference type="ARBA" id="ARBA00023170"/>
    </source>
</evidence>
<evidence type="ECO:0000259" key="18">
    <source>
        <dbReference type="PROSITE" id="PS50112"/>
    </source>
</evidence>
<dbReference type="GO" id="GO:0004674">
    <property type="term" value="F:protein serine/threonine kinase activity"/>
    <property type="evidence" value="ECO:0007669"/>
    <property type="project" value="UniProtKB-KW"/>
</dbReference>
<dbReference type="GO" id="GO:0016020">
    <property type="term" value="C:membrane"/>
    <property type="evidence" value="ECO:0007669"/>
    <property type="project" value="UniProtKB-SubCell"/>
</dbReference>
<feature type="compositionally biased region" description="Pro residues" evidence="16">
    <location>
        <begin position="778"/>
        <end position="787"/>
    </location>
</feature>
<evidence type="ECO:0000256" key="10">
    <source>
        <dbReference type="ARBA" id="ARBA00022991"/>
    </source>
</evidence>
<dbReference type="InterPro" id="IPR011009">
    <property type="entry name" value="Kinase-like_dom_sf"/>
</dbReference>
<dbReference type="GO" id="GO:0009881">
    <property type="term" value="F:photoreceptor activity"/>
    <property type="evidence" value="ECO:0007669"/>
    <property type="project" value="UniProtKB-KW"/>
</dbReference>
<name>A0AAE1W9P7_9LAMI</name>
<evidence type="ECO:0000256" key="1">
    <source>
        <dbReference type="ARBA" id="ARBA00004370"/>
    </source>
</evidence>
<comment type="caution">
    <text evidence="19">The sequence shown here is derived from an EMBL/GenBank/DDBJ whole genome shotgun (WGS) entry which is preliminary data.</text>
</comment>
<organism evidence="19 20">
    <name type="scientific">Sesamum angolense</name>
    <dbReference type="NCBI Taxonomy" id="2727404"/>
    <lineage>
        <taxon>Eukaryota</taxon>
        <taxon>Viridiplantae</taxon>
        <taxon>Streptophyta</taxon>
        <taxon>Embryophyta</taxon>
        <taxon>Tracheophyta</taxon>
        <taxon>Spermatophyta</taxon>
        <taxon>Magnoliopsida</taxon>
        <taxon>eudicotyledons</taxon>
        <taxon>Gunneridae</taxon>
        <taxon>Pentapetalae</taxon>
        <taxon>asterids</taxon>
        <taxon>lamiids</taxon>
        <taxon>Lamiales</taxon>
        <taxon>Pedaliaceae</taxon>
        <taxon>Sesamum</taxon>
    </lineage>
</organism>
<dbReference type="FunFam" id="3.30.200.20:FF:000180">
    <property type="entry name" value="serine/threonine-protein kinase STY46-like"/>
    <property type="match status" value="1"/>
</dbReference>
<dbReference type="AlphaFoldDB" id="A0AAE1W9P7"/>
<dbReference type="NCBIfam" id="TIGR00229">
    <property type="entry name" value="sensory_box"/>
    <property type="match status" value="1"/>
</dbReference>
<dbReference type="Pfam" id="PF07714">
    <property type="entry name" value="PK_Tyr_Ser-Thr"/>
    <property type="match status" value="1"/>
</dbReference>
<dbReference type="EMBL" id="JACGWL010000013">
    <property type="protein sequence ID" value="KAK4389333.1"/>
    <property type="molecule type" value="Genomic_DNA"/>
</dbReference>
<reference evidence="19" key="1">
    <citation type="submission" date="2020-06" db="EMBL/GenBank/DDBJ databases">
        <authorList>
            <person name="Li T."/>
            <person name="Hu X."/>
            <person name="Zhang T."/>
            <person name="Song X."/>
            <person name="Zhang H."/>
            <person name="Dai N."/>
            <person name="Sheng W."/>
            <person name="Hou X."/>
            <person name="Wei L."/>
        </authorList>
    </citation>
    <scope>NUCLEOTIDE SEQUENCE</scope>
    <source>
        <strain evidence="19">K16</strain>
        <tissue evidence="19">Leaf</tissue>
    </source>
</reference>
<dbReference type="InterPro" id="IPR000719">
    <property type="entry name" value="Prot_kinase_dom"/>
</dbReference>
<dbReference type="SMART" id="SM00091">
    <property type="entry name" value="PAS"/>
    <property type="match status" value="1"/>
</dbReference>
<dbReference type="InterPro" id="IPR001245">
    <property type="entry name" value="Ser-Thr/Tyr_kinase_cat_dom"/>
</dbReference>
<evidence type="ECO:0000256" key="8">
    <source>
        <dbReference type="ARBA" id="ARBA00022777"/>
    </source>
</evidence>
<dbReference type="InterPro" id="IPR051681">
    <property type="entry name" value="Ser/Thr_Kinases-Pseudokinases"/>
</dbReference>
<sequence length="787" mass="87707">MDGGDESTAGLYRLLLDRFQSLEASHQKLQEQFQVLLQEKTSNVGTETFQEKDVTSDSGDMASFPGWDSVPGTFYGGSPYRKVLEHMGHAVHVCRAGSGEIIYWNCAAEKLFGYKEYEVIGQRVVELLFDEEHYRSARALLERLSTGESWSGQLTLRKRSGQNFMAMVTKSPLYEDGELVGIVTVSSDAAVFNYSNWGNMRAHEDHANGQSFRRINLKKIQWHPQPQIAAVPQLASSVSNLASKFLRKRGDISCNTCRPTTEGEEAEVESQDARADRPPRAPTAKPGFSLSMGKSKAESMSSEREESTFELAQASKFAIKLFSKLQIGAISNLEKAMDENIQQNGSEDNSRRKEAANEACCLRDSIESTSPICNLDTNNYRAEDAPAGTPHALERKQRDTHLNPSVSNDQLPRSSDGKESVANVPNIKSLDSEDASPRQSDPHKIPSSGESFGSGHGSSSSRGENDSHMVVDIEIRWEDLQLREEVGQGKVEVACSFAVVYRGVWNGSDVAVKVYSGSQYSEQTLLDYRKEIDIMRRLRHPNVLLFMGAVCTEEKLAMVTEYLTRGSLFKTLHRNNQSLDIKRRLKMAIDVARGMNYLHHRNPPIVHRDLKSSNLLVDKSWTVKVGDFGLSKLKDSTFLTARSGRGTPQWMAPEVLRNEPSTEKSDVFSFSVILWELMTVRIPWSNLNSLQVVGVVGFMDRRLDIPDNMDPRISSIISDCWQRTALYTVPMAMAMEVGAEEQQPADTKSIHVIFDLPKVSPTLTSNSHTHSAFDTLRPPGPTPTING</sequence>
<dbReference type="InterPro" id="IPR035965">
    <property type="entry name" value="PAS-like_dom_sf"/>
</dbReference>
<proteinExistence type="predicted"/>
<dbReference type="EC" id="2.7.11.1" evidence="2"/>
<dbReference type="InterPro" id="IPR000014">
    <property type="entry name" value="PAS"/>
</dbReference>
<evidence type="ECO:0000256" key="5">
    <source>
        <dbReference type="ARBA" id="ARBA00022606"/>
    </source>
</evidence>
<keyword evidence="3" id="KW-0723">Serine/threonine-protein kinase</keyword>
<feature type="domain" description="PAS" evidence="18">
    <location>
        <begin position="98"/>
        <end position="148"/>
    </location>
</feature>
<gene>
    <name evidence="19" type="ORF">Sango_2270300</name>
</gene>
<keyword evidence="9" id="KW-0067">ATP-binding</keyword>
<protein>
    <recommendedName>
        <fullName evidence="2">non-specific serine/threonine protein kinase</fullName>
        <ecNumber evidence="2">2.7.11.1</ecNumber>
    </recommendedName>
</protein>
<feature type="compositionally biased region" description="Polar residues" evidence="16">
    <location>
        <begin position="402"/>
        <end position="413"/>
    </location>
</feature>
<dbReference type="Gene3D" id="3.30.200.20">
    <property type="entry name" value="Phosphorylase Kinase, domain 1"/>
    <property type="match status" value="1"/>
</dbReference>
<dbReference type="FunFam" id="1.10.510.10:FF:000476">
    <property type="entry name" value="PAS domain-containing protein tyrosine kinase family protein"/>
    <property type="match status" value="1"/>
</dbReference>
<keyword evidence="11" id="KW-0472">Membrane</keyword>
<evidence type="ECO:0000256" key="13">
    <source>
        <dbReference type="ARBA" id="ARBA00047899"/>
    </source>
</evidence>